<keyword evidence="6" id="KW-0175">Coiled coil</keyword>
<dbReference type="InterPro" id="IPR037118">
    <property type="entry name" value="Val-tRNA_synth_C_sf"/>
</dbReference>
<evidence type="ECO:0000256" key="4">
    <source>
        <dbReference type="ARBA" id="ARBA00049360"/>
    </source>
</evidence>
<feature type="domain" description="ABC transporter" evidence="7">
    <location>
        <begin position="328"/>
        <end position="549"/>
    </location>
</feature>
<dbReference type="PROSITE" id="PS50893">
    <property type="entry name" value="ABC_TRANSPORTER_2"/>
    <property type="match status" value="2"/>
</dbReference>
<accession>A0A840E0H9</accession>
<comment type="caution">
    <text evidence="8">The sequence shown here is derived from an EMBL/GenBank/DDBJ whole genome shotgun (WGS) entry which is preliminary data.</text>
</comment>
<dbReference type="RefSeq" id="WP_183494888.1">
    <property type="nucleotide sequence ID" value="NZ_JACIFF010000002.1"/>
</dbReference>
<dbReference type="InterPro" id="IPR051309">
    <property type="entry name" value="ABCF_ATPase"/>
</dbReference>
<dbReference type="AlphaFoldDB" id="A0A840E0H9"/>
<feature type="coiled-coil region" evidence="6">
    <location>
        <begin position="562"/>
        <end position="596"/>
    </location>
</feature>
<dbReference type="GO" id="GO:0016887">
    <property type="term" value="F:ATP hydrolysis activity"/>
    <property type="evidence" value="ECO:0007669"/>
    <property type="project" value="InterPro"/>
</dbReference>
<evidence type="ECO:0000256" key="1">
    <source>
        <dbReference type="ARBA" id="ARBA00022737"/>
    </source>
</evidence>
<evidence type="ECO:0000256" key="6">
    <source>
        <dbReference type="SAM" id="Coils"/>
    </source>
</evidence>
<dbReference type="InterPro" id="IPR017871">
    <property type="entry name" value="ABC_transporter-like_CS"/>
</dbReference>
<feature type="domain" description="ABC transporter" evidence="7">
    <location>
        <begin position="2"/>
        <end position="260"/>
    </location>
</feature>
<evidence type="ECO:0000313" key="9">
    <source>
        <dbReference type="Proteomes" id="UP000576209"/>
    </source>
</evidence>
<dbReference type="GO" id="GO:0005524">
    <property type="term" value="F:ATP binding"/>
    <property type="evidence" value="ECO:0007669"/>
    <property type="project" value="UniProtKB-KW"/>
</dbReference>
<organism evidence="8 9">
    <name type="scientific">Neolewinella aquimaris</name>
    <dbReference type="NCBI Taxonomy" id="1835722"/>
    <lineage>
        <taxon>Bacteria</taxon>
        <taxon>Pseudomonadati</taxon>
        <taxon>Bacteroidota</taxon>
        <taxon>Saprospiria</taxon>
        <taxon>Saprospirales</taxon>
        <taxon>Lewinellaceae</taxon>
        <taxon>Neolewinella</taxon>
    </lineage>
</organism>
<evidence type="ECO:0000256" key="3">
    <source>
        <dbReference type="ARBA" id="ARBA00022840"/>
    </source>
</evidence>
<comment type="catalytic activity">
    <reaction evidence="4">
        <text>ATP + H2O = ADP + phosphate + H(+)</text>
        <dbReference type="Rhea" id="RHEA:13065"/>
        <dbReference type="ChEBI" id="CHEBI:15377"/>
        <dbReference type="ChEBI" id="CHEBI:15378"/>
        <dbReference type="ChEBI" id="CHEBI:30616"/>
        <dbReference type="ChEBI" id="CHEBI:43474"/>
        <dbReference type="ChEBI" id="CHEBI:456216"/>
    </reaction>
</comment>
<keyword evidence="1" id="KW-0677">Repeat</keyword>
<dbReference type="FunFam" id="3.40.50.300:FF:000011">
    <property type="entry name" value="Putative ABC transporter ATP-binding component"/>
    <property type="match status" value="1"/>
</dbReference>
<dbReference type="FunFam" id="3.40.50.300:FF:000309">
    <property type="entry name" value="ABC transporter ATP-binding protein"/>
    <property type="match status" value="1"/>
</dbReference>
<dbReference type="SUPFAM" id="SSF52540">
    <property type="entry name" value="P-loop containing nucleoside triphosphate hydrolases"/>
    <property type="match status" value="2"/>
</dbReference>
<keyword evidence="9" id="KW-1185">Reference proteome</keyword>
<dbReference type="InterPro" id="IPR003439">
    <property type="entry name" value="ABC_transporter-like_ATP-bd"/>
</dbReference>
<dbReference type="SMART" id="SM00382">
    <property type="entry name" value="AAA"/>
    <property type="match status" value="2"/>
</dbReference>
<evidence type="ECO:0000313" key="8">
    <source>
        <dbReference type="EMBL" id="MBB4078650.1"/>
    </source>
</evidence>
<keyword evidence="2" id="KW-0547">Nucleotide-binding</keyword>
<dbReference type="InterPro" id="IPR027417">
    <property type="entry name" value="P-loop_NTPase"/>
</dbReference>
<protein>
    <submittedName>
        <fullName evidence="8">ATP-binding cassette subfamily F protein 3</fullName>
    </submittedName>
</protein>
<comment type="similarity">
    <text evidence="5">Belongs to the ABC transporter superfamily. ABCF family. Uup subfamily.</text>
</comment>
<dbReference type="EMBL" id="JACIFF010000002">
    <property type="protein sequence ID" value="MBB4078650.1"/>
    <property type="molecule type" value="Genomic_DNA"/>
</dbReference>
<dbReference type="InterPro" id="IPR032781">
    <property type="entry name" value="ABC_tran_Xtn"/>
</dbReference>
<gene>
    <name evidence="8" type="ORF">GGR28_001263</name>
</gene>
<dbReference type="InterPro" id="IPR003593">
    <property type="entry name" value="AAA+_ATPase"/>
</dbReference>
<reference evidence="8 9" key="1">
    <citation type="submission" date="2020-08" db="EMBL/GenBank/DDBJ databases">
        <title>Genomic Encyclopedia of Type Strains, Phase IV (KMG-IV): sequencing the most valuable type-strain genomes for metagenomic binning, comparative biology and taxonomic classification.</title>
        <authorList>
            <person name="Goeker M."/>
        </authorList>
    </citation>
    <scope>NUCLEOTIDE SEQUENCE [LARGE SCALE GENOMIC DNA]</scope>
    <source>
        <strain evidence="8 9">DSM 105137</strain>
    </source>
</reference>
<sequence>MLTATGIYQQYGDRILFDYVTFTVGTRDKLGLVGRNGAGKSTMLKIIAGDLTPDEGKVQRESGSSLGYLHQEMDMPTGNTVMEETLTAFAHIQEMEDRLEELNKEMEVRTDYTSDSYSEMLEEFTHLTEKFALVGGITMEAEAERVLKGLGFKNGDFNRQTTEFSGGWQMRIELAKMLLQRPDYLLLDEPTNHLDIESIIWLENWLANYSGAVITISHDKQFLDNVTSRTLEIELGSVYDYKAGYSKYVELQAERREKAEAAYLNQQKVIADKERTISRFMAKATKTKMAQSMQKQLDKIERIELDVTDTSVMKLRFPPAPRSGAITLQARKVTKTYGKLNVLRGVDLKVDRGDRVAFVGQNGQGKTTLAKILIGKTPATAGEVELGHNVSVGYYAQNQSDALDGNKTLLETMEEASPPEMRTRLRSVLGAFLFSGEDQDKKVMVLSGGERARLALACMLLRPFNLLVLDEPTNHLDMASKDMLKSALMEYDGTLLVVSHDREFLGGLTERTIEFRDHKLYEHLGDVNAFLEKRQLNDMRSVELEKPKNGEVNAPTAVPPKIQLSSEESRRLQKEVMSAERKIERLEKEIEQLHLKMSDPTFYNDQARVDRTTGELKKKQDALTAVMESWEAASEALGE</sequence>
<evidence type="ECO:0000256" key="2">
    <source>
        <dbReference type="ARBA" id="ARBA00022741"/>
    </source>
</evidence>
<dbReference type="Pfam" id="PF12848">
    <property type="entry name" value="ABC_tran_Xtn"/>
    <property type="match status" value="1"/>
</dbReference>
<dbReference type="Gene3D" id="1.10.287.380">
    <property type="entry name" value="Valyl-tRNA synthetase, C-terminal domain"/>
    <property type="match status" value="1"/>
</dbReference>
<dbReference type="Pfam" id="PF16326">
    <property type="entry name" value="ABC_tran_CTD"/>
    <property type="match status" value="1"/>
</dbReference>
<proteinExistence type="inferred from homology"/>
<dbReference type="GO" id="GO:0003677">
    <property type="term" value="F:DNA binding"/>
    <property type="evidence" value="ECO:0007669"/>
    <property type="project" value="InterPro"/>
</dbReference>
<dbReference type="CDD" id="cd03221">
    <property type="entry name" value="ABCF_EF-3"/>
    <property type="match status" value="2"/>
</dbReference>
<dbReference type="Proteomes" id="UP000576209">
    <property type="component" value="Unassembled WGS sequence"/>
</dbReference>
<keyword evidence="3 8" id="KW-0067">ATP-binding</keyword>
<dbReference type="PANTHER" id="PTHR42855">
    <property type="entry name" value="ABC TRANSPORTER ATP-BINDING SUBUNIT"/>
    <property type="match status" value="1"/>
</dbReference>
<dbReference type="PANTHER" id="PTHR42855:SF2">
    <property type="entry name" value="DRUG RESISTANCE ABC TRANSPORTER,ATP-BINDING PROTEIN"/>
    <property type="match status" value="1"/>
</dbReference>
<name>A0A840E0H9_9BACT</name>
<dbReference type="PROSITE" id="PS00211">
    <property type="entry name" value="ABC_TRANSPORTER_1"/>
    <property type="match status" value="2"/>
</dbReference>
<evidence type="ECO:0000256" key="5">
    <source>
        <dbReference type="ARBA" id="ARBA00061478"/>
    </source>
</evidence>
<dbReference type="Pfam" id="PF00005">
    <property type="entry name" value="ABC_tran"/>
    <property type="match status" value="2"/>
</dbReference>
<dbReference type="Gene3D" id="3.40.50.300">
    <property type="entry name" value="P-loop containing nucleotide triphosphate hydrolases"/>
    <property type="match status" value="2"/>
</dbReference>
<evidence type="ECO:0000259" key="7">
    <source>
        <dbReference type="PROSITE" id="PS50893"/>
    </source>
</evidence>
<dbReference type="InterPro" id="IPR032524">
    <property type="entry name" value="ABC_tran_C"/>
</dbReference>